<dbReference type="Proteomes" id="UP000494106">
    <property type="component" value="Unassembled WGS sequence"/>
</dbReference>
<sequence length="85" mass="9297">MVCAAWQRWRAAAGPPPRPPSPAVSAGVVAVLALGTLQSFNLTEHRSQYQSAHHCPTASAHQRRPTVTDQSRQDSVYIPFTTDRC</sequence>
<evidence type="ECO:0000256" key="1">
    <source>
        <dbReference type="SAM" id="MobiDB-lite"/>
    </source>
</evidence>
<dbReference type="EMBL" id="CADEBC010000301">
    <property type="protein sequence ID" value="CAB3228005.1"/>
    <property type="molecule type" value="Genomic_DNA"/>
</dbReference>
<comment type="caution">
    <text evidence="2">The sequence shown here is derived from an EMBL/GenBank/DDBJ whole genome shotgun (WGS) entry which is preliminary data.</text>
</comment>
<organism evidence="2 3">
    <name type="scientific">Arctia plantaginis</name>
    <name type="common">Wood tiger moth</name>
    <name type="synonym">Phalaena plantaginis</name>
    <dbReference type="NCBI Taxonomy" id="874455"/>
    <lineage>
        <taxon>Eukaryota</taxon>
        <taxon>Metazoa</taxon>
        <taxon>Ecdysozoa</taxon>
        <taxon>Arthropoda</taxon>
        <taxon>Hexapoda</taxon>
        <taxon>Insecta</taxon>
        <taxon>Pterygota</taxon>
        <taxon>Neoptera</taxon>
        <taxon>Endopterygota</taxon>
        <taxon>Lepidoptera</taxon>
        <taxon>Glossata</taxon>
        <taxon>Ditrysia</taxon>
        <taxon>Noctuoidea</taxon>
        <taxon>Erebidae</taxon>
        <taxon>Arctiinae</taxon>
        <taxon>Arctia</taxon>
    </lineage>
</organism>
<reference evidence="2 3" key="1">
    <citation type="submission" date="2020-04" db="EMBL/GenBank/DDBJ databases">
        <authorList>
            <person name="Wallbank WR R."/>
            <person name="Pardo Diaz C."/>
            <person name="Kozak K."/>
            <person name="Martin S."/>
            <person name="Jiggins C."/>
            <person name="Moest M."/>
            <person name="Warren A I."/>
            <person name="Byers J.R.P. K."/>
            <person name="Montejo-Kovacevich G."/>
            <person name="Yen C E."/>
        </authorList>
    </citation>
    <scope>NUCLEOTIDE SEQUENCE [LARGE SCALE GENOMIC DNA]</scope>
</reference>
<keyword evidence="3" id="KW-1185">Reference proteome</keyword>
<dbReference type="AlphaFoldDB" id="A0A8S0Z740"/>
<protein>
    <submittedName>
        <fullName evidence="2">Uncharacterized protein</fullName>
    </submittedName>
</protein>
<feature type="region of interest" description="Disordered" evidence="1">
    <location>
        <begin position="51"/>
        <end position="73"/>
    </location>
</feature>
<evidence type="ECO:0000313" key="2">
    <source>
        <dbReference type="EMBL" id="CAB3228005.1"/>
    </source>
</evidence>
<evidence type="ECO:0000313" key="3">
    <source>
        <dbReference type="Proteomes" id="UP000494106"/>
    </source>
</evidence>
<proteinExistence type="predicted"/>
<name>A0A8S0Z740_ARCPL</name>
<accession>A0A8S0Z740</accession>
<gene>
    <name evidence="2" type="ORF">APLA_LOCUS3527</name>
</gene>